<proteinExistence type="predicted"/>
<feature type="compositionally biased region" description="Basic and acidic residues" evidence="1">
    <location>
        <begin position="1"/>
        <end position="24"/>
    </location>
</feature>
<evidence type="ECO:0000313" key="3">
    <source>
        <dbReference type="WBParaSite" id="Hba_13612"/>
    </source>
</evidence>
<name>A0A1I7X7L3_HETBA</name>
<accession>A0A1I7X7L3</accession>
<protein>
    <submittedName>
        <fullName evidence="3">Transmembrane protein</fullName>
    </submittedName>
</protein>
<keyword evidence="2" id="KW-1185">Reference proteome</keyword>
<dbReference type="WBParaSite" id="Hba_13612">
    <property type="protein sequence ID" value="Hba_13612"/>
    <property type="gene ID" value="Hba_13612"/>
</dbReference>
<dbReference type="Proteomes" id="UP000095283">
    <property type="component" value="Unplaced"/>
</dbReference>
<evidence type="ECO:0000256" key="1">
    <source>
        <dbReference type="SAM" id="MobiDB-lite"/>
    </source>
</evidence>
<organism evidence="2 3">
    <name type="scientific">Heterorhabditis bacteriophora</name>
    <name type="common">Entomopathogenic nematode worm</name>
    <dbReference type="NCBI Taxonomy" id="37862"/>
    <lineage>
        <taxon>Eukaryota</taxon>
        <taxon>Metazoa</taxon>
        <taxon>Ecdysozoa</taxon>
        <taxon>Nematoda</taxon>
        <taxon>Chromadorea</taxon>
        <taxon>Rhabditida</taxon>
        <taxon>Rhabditina</taxon>
        <taxon>Rhabditomorpha</taxon>
        <taxon>Strongyloidea</taxon>
        <taxon>Heterorhabditidae</taxon>
        <taxon>Heterorhabditis</taxon>
    </lineage>
</organism>
<evidence type="ECO:0000313" key="2">
    <source>
        <dbReference type="Proteomes" id="UP000095283"/>
    </source>
</evidence>
<dbReference type="AlphaFoldDB" id="A0A1I7X7L3"/>
<feature type="region of interest" description="Disordered" evidence="1">
    <location>
        <begin position="1"/>
        <end position="26"/>
    </location>
</feature>
<reference evidence="3" key="1">
    <citation type="submission" date="2016-11" db="UniProtKB">
        <authorList>
            <consortium name="WormBaseParasite"/>
        </authorList>
    </citation>
    <scope>IDENTIFICATION</scope>
</reference>
<sequence>MDLGRDRTETRERRAGTTRHERGRGGVNARVAHHLSNFERTNNLNNTPVRVTWTLSSSLSSFSISDGVVYSIVYSSLIRVVGTLQLMESALLIVICMPVPVLCTEKYFFFAFQRANRQL</sequence>